<keyword evidence="3" id="KW-1185">Reference proteome</keyword>
<evidence type="ECO:0000313" key="3">
    <source>
        <dbReference type="Proteomes" id="UP001501598"/>
    </source>
</evidence>
<dbReference type="Gene3D" id="3.10.450.50">
    <property type="match status" value="1"/>
</dbReference>
<gene>
    <name evidence="2" type="ORF">GCM10023175_50360</name>
</gene>
<dbReference type="InterPro" id="IPR032710">
    <property type="entry name" value="NTF2-like_dom_sf"/>
</dbReference>
<accession>A0ABP8RYR0</accession>
<dbReference type="RefSeq" id="WP_345423475.1">
    <property type="nucleotide sequence ID" value="NZ_BAABGT010000076.1"/>
</dbReference>
<dbReference type="EMBL" id="BAABGT010000076">
    <property type="protein sequence ID" value="GAA4553739.1"/>
    <property type="molecule type" value="Genomic_DNA"/>
</dbReference>
<sequence>MDATTEHELRQMLDRQQILDCIHRYTRGIDRFDRELMLSAYHEDAFDDHGVFQGNPEEFADWVYDMHRRRHTLHQHYVTNHTCQLAGDTAHTETYFLLLAHNTSGSPISMHGGRYLDRFERRGGRWAIAARAVTSEWTGEVPTIQGAQLPRTAPGAVLRGPGDVSYARPLNRQTAAATLENR</sequence>
<dbReference type="InterPro" id="IPR037401">
    <property type="entry name" value="SnoaL-like"/>
</dbReference>
<comment type="caution">
    <text evidence="2">The sequence shown here is derived from an EMBL/GenBank/DDBJ whole genome shotgun (WGS) entry which is preliminary data.</text>
</comment>
<dbReference type="Pfam" id="PF13577">
    <property type="entry name" value="SnoaL_4"/>
    <property type="match status" value="1"/>
</dbReference>
<proteinExistence type="predicted"/>
<reference evidence="3" key="1">
    <citation type="journal article" date="2019" name="Int. J. Syst. Evol. Microbiol.">
        <title>The Global Catalogue of Microorganisms (GCM) 10K type strain sequencing project: providing services to taxonomists for standard genome sequencing and annotation.</title>
        <authorList>
            <consortium name="The Broad Institute Genomics Platform"/>
            <consortium name="The Broad Institute Genome Sequencing Center for Infectious Disease"/>
            <person name="Wu L."/>
            <person name="Ma J."/>
        </authorList>
    </citation>
    <scope>NUCLEOTIDE SEQUENCE [LARGE SCALE GENOMIC DNA]</scope>
    <source>
        <strain evidence="3">JCM 17906</strain>
    </source>
</reference>
<evidence type="ECO:0000313" key="2">
    <source>
        <dbReference type="EMBL" id="GAA4553739.1"/>
    </source>
</evidence>
<name>A0ABP8RYR0_9PSEU</name>
<dbReference type="SUPFAM" id="SSF54427">
    <property type="entry name" value="NTF2-like"/>
    <property type="match status" value="1"/>
</dbReference>
<protein>
    <submittedName>
        <fullName evidence="2">Nuclear transport factor 2 family protein</fullName>
    </submittedName>
</protein>
<feature type="domain" description="SnoaL-like" evidence="1">
    <location>
        <begin position="11"/>
        <end position="131"/>
    </location>
</feature>
<dbReference type="CDD" id="cd00531">
    <property type="entry name" value="NTF2_like"/>
    <property type="match status" value="1"/>
</dbReference>
<evidence type="ECO:0000259" key="1">
    <source>
        <dbReference type="Pfam" id="PF13577"/>
    </source>
</evidence>
<dbReference type="Proteomes" id="UP001501598">
    <property type="component" value="Unassembled WGS sequence"/>
</dbReference>
<organism evidence="2 3">
    <name type="scientific">Pseudonocardia xishanensis</name>
    <dbReference type="NCBI Taxonomy" id="630995"/>
    <lineage>
        <taxon>Bacteria</taxon>
        <taxon>Bacillati</taxon>
        <taxon>Actinomycetota</taxon>
        <taxon>Actinomycetes</taxon>
        <taxon>Pseudonocardiales</taxon>
        <taxon>Pseudonocardiaceae</taxon>
        <taxon>Pseudonocardia</taxon>
    </lineage>
</organism>